<feature type="domain" description="Cytoplasmic activation/proliferation-associated protein-1 C term" evidence="9">
    <location>
        <begin position="561"/>
        <end position="627"/>
    </location>
</feature>
<dbReference type="Pfam" id="PF18293">
    <property type="entry name" value="Caprin-1_dimer"/>
    <property type="match status" value="1"/>
</dbReference>
<keyword evidence="7" id="KW-0175">Coiled coil</keyword>
<dbReference type="PANTHER" id="PTHR22922:SF5">
    <property type="entry name" value="CAPRIN-2"/>
    <property type="match status" value="1"/>
</dbReference>
<feature type="compositionally biased region" description="Basic and acidic residues" evidence="8">
    <location>
        <begin position="383"/>
        <end position="406"/>
    </location>
</feature>
<feature type="compositionally biased region" description="Basic and acidic residues" evidence="8">
    <location>
        <begin position="355"/>
        <end position="375"/>
    </location>
</feature>
<evidence type="ECO:0000313" key="11">
    <source>
        <dbReference type="Proteomes" id="UP000286641"/>
    </source>
</evidence>
<evidence type="ECO:0000256" key="1">
    <source>
        <dbReference type="ARBA" id="ARBA00004496"/>
    </source>
</evidence>
<reference evidence="12" key="2">
    <citation type="submission" date="2025-08" db="UniProtKB">
        <authorList>
            <consortium name="RefSeq"/>
        </authorList>
    </citation>
    <scope>IDENTIFICATION</scope>
    <source>
        <tissue evidence="12">Blood</tissue>
    </source>
</reference>
<organism evidence="11 12">
    <name type="scientific">Callorhinus ursinus</name>
    <name type="common">Northern fur seal</name>
    <dbReference type="NCBI Taxonomy" id="34884"/>
    <lineage>
        <taxon>Eukaryota</taxon>
        <taxon>Metazoa</taxon>
        <taxon>Chordata</taxon>
        <taxon>Craniata</taxon>
        <taxon>Vertebrata</taxon>
        <taxon>Euteleostomi</taxon>
        <taxon>Mammalia</taxon>
        <taxon>Eutheria</taxon>
        <taxon>Laurasiatheria</taxon>
        <taxon>Carnivora</taxon>
        <taxon>Caniformia</taxon>
        <taxon>Pinnipedia</taxon>
        <taxon>Otariidae</taxon>
        <taxon>Callorhinus</taxon>
    </lineage>
</organism>
<feature type="domain" description="Cytoplasmic activation/proliferation-associated protein-1 C term" evidence="9">
    <location>
        <begin position="628"/>
        <end position="820"/>
    </location>
</feature>
<dbReference type="GO" id="GO:0005102">
    <property type="term" value="F:signaling receptor binding"/>
    <property type="evidence" value="ECO:0007669"/>
    <property type="project" value="TreeGrafter"/>
</dbReference>
<evidence type="ECO:0000256" key="4">
    <source>
        <dbReference type="ARBA" id="ARBA00022782"/>
    </source>
</evidence>
<feature type="compositionally biased region" description="Polar residues" evidence="8">
    <location>
        <begin position="485"/>
        <end position="494"/>
    </location>
</feature>
<feature type="region of interest" description="Disordered" evidence="8">
    <location>
        <begin position="344"/>
        <end position="558"/>
    </location>
</feature>
<feature type="compositionally biased region" description="Polar residues" evidence="8">
    <location>
        <begin position="1"/>
        <end position="16"/>
    </location>
</feature>
<feature type="compositionally biased region" description="Polar residues" evidence="8">
    <location>
        <begin position="43"/>
        <end position="54"/>
    </location>
</feature>
<dbReference type="GO" id="GO:0003723">
    <property type="term" value="F:RNA binding"/>
    <property type="evidence" value="ECO:0007669"/>
    <property type="project" value="UniProtKB-KW"/>
</dbReference>
<keyword evidence="5" id="KW-0694">RNA-binding</keyword>
<feature type="coiled-coil region" evidence="7">
    <location>
        <begin position="72"/>
        <end position="140"/>
    </location>
</feature>
<accession>A0A3Q7PPB0</accession>
<protein>
    <submittedName>
        <fullName evidence="12">Caprin-2 isoform X13</fullName>
    </submittedName>
</protein>
<evidence type="ECO:0000259" key="10">
    <source>
        <dbReference type="Pfam" id="PF18293"/>
    </source>
</evidence>
<keyword evidence="4" id="KW-0221">Differentiation</keyword>
<keyword evidence="6" id="KW-0652">Protein synthesis inhibitor</keyword>
<dbReference type="AlphaFoldDB" id="A0A3Q7PPB0"/>
<dbReference type="RefSeq" id="XP_025735553.1">
    <property type="nucleotide sequence ID" value="XM_025879768.1"/>
</dbReference>
<dbReference type="CTD" id="65981"/>
<dbReference type="GO" id="GO:0017148">
    <property type="term" value="P:negative regulation of translation"/>
    <property type="evidence" value="ECO:0007669"/>
    <property type="project" value="UniProtKB-KW"/>
</dbReference>
<keyword evidence="11" id="KW-1185">Reference proteome</keyword>
<proteinExistence type="inferred from homology"/>
<gene>
    <name evidence="12" type="primary">CAPRIN2</name>
</gene>
<name>A0A3Q7PPB0_CALUR</name>
<comment type="subcellular location">
    <subcellularLocation>
        <location evidence="1">Cytoplasm</location>
    </subcellularLocation>
</comment>
<feature type="compositionally biased region" description="Polar residues" evidence="8">
    <location>
        <begin position="644"/>
        <end position="659"/>
    </location>
</feature>
<reference key="1">
    <citation type="submission" date="2019-01" db="UniProtKB">
        <authorList>
            <consortium name="RefSeq"/>
        </authorList>
    </citation>
    <scope>IDENTIFICATION</scope>
</reference>
<evidence type="ECO:0000256" key="2">
    <source>
        <dbReference type="ARBA" id="ARBA00007950"/>
    </source>
</evidence>
<dbReference type="PANTHER" id="PTHR22922">
    <property type="entry name" value="GPI-ANCHORED PROTEIN P137"/>
    <property type="match status" value="1"/>
</dbReference>
<dbReference type="GeneID" id="112830090"/>
<feature type="region of interest" description="Disordered" evidence="8">
    <location>
        <begin position="584"/>
        <end position="659"/>
    </location>
</feature>
<dbReference type="GO" id="GO:0030154">
    <property type="term" value="P:cell differentiation"/>
    <property type="evidence" value="ECO:0007669"/>
    <property type="project" value="UniProtKB-KW"/>
</dbReference>
<feature type="domain" description="Caprin-1 dimerization" evidence="10">
    <location>
        <begin position="143"/>
        <end position="258"/>
    </location>
</feature>
<dbReference type="InterPro" id="IPR041637">
    <property type="entry name" value="Caprin-1_dimer"/>
</dbReference>
<dbReference type="GO" id="GO:0090263">
    <property type="term" value="P:positive regulation of canonical Wnt signaling pathway"/>
    <property type="evidence" value="ECO:0007669"/>
    <property type="project" value="TreeGrafter"/>
</dbReference>
<feature type="compositionally biased region" description="Polar residues" evidence="8">
    <location>
        <begin position="691"/>
        <end position="709"/>
    </location>
</feature>
<feature type="region of interest" description="Disordered" evidence="8">
    <location>
        <begin position="1"/>
        <end position="54"/>
    </location>
</feature>
<sequence length="846" mass="95604">MVQLSSSPFGYQSPSGRSEEGREGNMKSAKPQVNHSQHGESQRAMSPLQSTLSSASPSQAYETYIDNGLICLKHKIRNIEKKKLKLEDYKDRLKNGEQLNPDQLEAVEKYEEVLHNLEFAKELQKTFSGLSQDLLKAQKKAQRREHMLKLEAEKKKLRTILQVQYVLQNLTQEHVQKDFKGGLNGAVYLPLKELDYLIKFSKLTCPERNESLSVEDQMEQSSLYFWDLLEGSEKAVVGTTYKHMKDLLSKLLNSGYFESIPVPKNAKEKEVSLEEEMLIKSEKKKQLLKTESVKESESLMELAQPEIQPQEFLNRRYITEVDYSSKQDDEQSWEADYARKPNLPKCWDMLTEPDGQEKKQESFKSWEPSVKHQEVSKPAVSLEQRKQDPKLRSTLQEEQKKQDVSKPKPAPSHWKQEAPKSKTGYIQEEQKKEETPKPWPVQLQKEQDPKKQSPKSWTPVQNEQDITKSWTTNMCEDQDSRQPETPKSWENNVESQKHPLTPQSQISPKSWGVAPASLIPNDQLLPRKFNTEPKDVPKPMHQPVGSSSTLPKDPVLRKEKLQDLMTQIQGTCNFMQESILDFDKPSSAIPSSQPPSTTPGSPVASTEQNLSSQSDFLQEPLQAAVPPSKQPSSLASPNPPMSKGSEQGFQSPPASSSSVTINTAPFQAMQTVFNVNAPLPPRKEQEIKESPYSSSYNQSFTTASTQTPPQCQPPAVHVEQAVLSQEAAQTNVFPRPSQPFVNTRGSVRGCTRGGRLLTNSYRSPGGYKGFDTYRGPPSITNGNYSQLQFQAREYPGTPYSQRDNFQQCYKRGGTSGGPRTNSRANCFIMRNSLLLIKQQGGVILLR</sequence>
<dbReference type="GO" id="GO:0005737">
    <property type="term" value="C:cytoplasm"/>
    <property type="evidence" value="ECO:0007669"/>
    <property type="project" value="UniProtKB-SubCell"/>
</dbReference>
<feature type="compositionally biased region" description="Basic and acidic residues" evidence="8">
    <location>
        <begin position="529"/>
        <end position="538"/>
    </location>
</feature>
<keyword evidence="3" id="KW-0963">Cytoplasm</keyword>
<dbReference type="InterPro" id="IPR022070">
    <property type="entry name" value="Caprin-1_C"/>
</dbReference>
<feature type="compositionally biased region" description="Polar residues" evidence="8">
    <location>
        <begin position="454"/>
        <end position="475"/>
    </location>
</feature>
<feature type="compositionally biased region" description="Polar residues" evidence="8">
    <location>
        <begin position="603"/>
        <end position="616"/>
    </location>
</feature>
<evidence type="ECO:0000256" key="7">
    <source>
        <dbReference type="SAM" id="Coils"/>
    </source>
</evidence>
<feature type="region of interest" description="Disordered" evidence="8">
    <location>
        <begin position="685"/>
        <end position="713"/>
    </location>
</feature>
<dbReference type="Proteomes" id="UP000286641">
    <property type="component" value="Unplaced"/>
</dbReference>
<comment type="similarity">
    <text evidence="2">Belongs to the caprin family.</text>
</comment>
<evidence type="ECO:0000259" key="9">
    <source>
        <dbReference type="Pfam" id="PF12287"/>
    </source>
</evidence>
<evidence type="ECO:0000256" key="8">
    <source>
        <dbReference type="SAM" id="MobiDB-lite"/>
    </source>
</evidence>
<evidence type="ECO:0000256" key="5">
    <source>
        <dbReference type="ARBA" id="ARBA00022884"/>
    </source>
</evidence>
<evidence type="ECO:0000256" key="6">
    <source>
        <dbReference type="ARBA" id="ARBA00023193"/>
    </source>
</evidence>
<evidence type="ECO:0000313" key="12">
    <source>
        <dbReference type="RefSeq" id="XP_025735553.1"/>
    </source>
</evidence>
<evidence type="ECO:0000256" key="3">
    <source>
        <dbReference type="ARBA" id="ARBA00022490"/>
    </source>
</evidence>
<dbReference type="InterPro" id="IPR028816">
    <property type="entry name" value="Caprin"/>
</dbReference>
<dbReference type="Pfam" id="PF12287">
    <property type="entry name" value="Caprin-1_C"/>
    <property type="match status" value="2"/>
</dbReference>